<dbReference type="PROSITE" id="PS00107">
    <property type="entry name" value="PROTEIN_KINASE_ATP"/>
    <property type="match status" value="1"/>
</dbReference>
<dbReference type="InterPro" id="IPR018391">
    <property type="entry name" value="PQQ_b-propeller_rpt"/>
</dbReference>
<dbReference type="Gene3D" id="2.130.10.10">
    <property type="entry name" value="YVTN repeat-like/Quinoprotein amine dehydrogenase"/>
    <property type="match status" value="1"/>
</dbReference>
<evidence type="ECO:0000256" key="3">
    <source>
        <dbReference type="ARBA" id="ARBA00022777"/>
    </source>
</evidence>
<evidence type="ECO:0000259" key="7">
    <source>
        <dbReference type="PROSITE" id="PS50011"/>
    </source>
</evidence>
<dbReference type="InterPro" id="IPR017441">
    <property type="entry name" value="Protein_kinase_ATP_BS"/>
</dbReference>
<dbReference type="Pfam" id="PF13360">
    <property type="entry name" value="PQQ_2"/>
    <property type="match status" value="1"/>
</dbReference>
<evidence type="ECO:0000256" key="2">
    <source>
        <dbReference type="ARBA" id="ARBA00022741"/>
    </source>
</evidence>
<evidence type="ECO:0000256" key="1">
    <source>
        <dbReference type="ARBA" id="ARBA00022679"/>
    </source>
</evidence>
<dbReference type="Pfam" id="PF00069">
    <property type="entry name" value="Pkinase"/>
    <property type="match status" value="1"/>
</dbReference>
<name>A0ABS1NQ25_9ACTN</name>
<dbReference type="InterPro" id="IPR011047">
    <property type="entry name" value="Quinoprotein_ADH-like_sf"/>
</dbReference>
<dbReference type="PANTHER" id="PTHR43289:SF34">
    <property type="entry name" value="SERINE_THREONINE-PROTEIN KINASE YBDM-RELATED"/>
    <property type="match status" value="1"/>
</dbReference>
<feature type="binding site" evidence="5">
    <location>
        <position position="51"/>
    </location>
    <ligand>
        <name>ATP</name>
        <dbReference type="ChEBI" id="CHEBI:30616"/>
    </ligand>
</feature>
<dbReference type="SMART" id="SM00564">
    <property type="entry name" value="PQQ"/>
    <property type="match status" value="3"/>
</dbReference>
<evidence type="ECO:0000313" key="8">
    <source>
        <dbReference type="EMBL" id="MBL1101846.1"/>
    </source>
</evidence>
<dbReference type="Gene3D" id="2.40.10.480">
    <property type="match status" value="1"/>
</dbReference>
<dbReference type="InterPro" id="IPR008271">
    <property type="entry name" value="Ser/Thr_kinase_AS"/>
</dbReference>
<accession>A0ABS1NQ25</accession>
<dbReference type="InterPro" id="IPR002372">
    <property type="entry name" value="PQQ_rpt_dom"/>
</dbReference>
<evidence type="ECO:0000313" key="9">
    <source>
        <dbReference type="Proteomes" id="UP000634229"/>
    </source>
</evidence>
<dbReference type="Proteomes" id="UP000634229">
    <property type="component" value="Unassembled WGS sequence"/>
</dbReference>
<keyword evidence="1" id="KW-0808">Transferase</keyword>
<dbReference type="EMBL" id="JAERRF010000033">
    <property type="protein sequence ID" value="MBL1101846.1"/>
    <property type="molecule type" value="Genomic_DNA"/>
</dbReference>
<sequence length="805" mass="85790">MLSSPARLGFPLAYDDPYMLGPYRLIVRIGGGGMGNVYLARDGAGRTVAVKSMHARLATDPEFRTRFRLETDAARVIGGRHGAEVVDADPLAPTPWLATEYLLGPPLDEAVERCGPLPEQSARAVGAALCEALGQLHSSDVVHRDLKPSNVLLTVEGPKVVDFGIARAIGDDRLTRVGATAGTPAYMSPEQATGGEHGPAGDVFALAGVLVFALTGHGPFGGGQAADLLYRVRYGQPDLTAVPEALRPVLERCLLKDPGHRPGTAELHAQLGDDGEFVDRLPDRVLAQIAWRASTVWQIVPQRESPPPDAVADHRGAGSAAAVGSPWPRYGPKRSSRRRVLAMAGGSALGVAAAVAGGAWAWSRVGGEPGPVATPSRGPGGAPKAVWKAATLSLNEKYELPPIAVGGLILSMDRTGLVAFDAKGGARRWGNAKIHAKQISTDGQRIYAILPEPGELWGKGNGKGKGKGKDGGRGRGLAVCALDAGSGRVQKTFGTLPDFDGKDISGGYDDPQPTAQPLRTVGNVLYLAARTRKTNAAFQDEATKGWNVVAFDLRAGRELWRKPLTDYRFGSRYFQVSGYSATCSGSRLLLTRVHDSESADERAGLVTLARGARTGDELWEGARVALGVHNDSGSPLVSMPTDSKRLYFSSRQVVAHRLSDGRRLWAYSGSRGAQEGEDFNGVPRALFGPPALREGVVYAMESERGLIALDALSGRLLWRQKGRPERGRRPSMGCVPLIGEKYVYVVLTEERGRTHLDAVSRTTHRSEWTFTLSSPEGAGTRFVLDEDSGRIVGSTLEGTYAIPLE</sequence>
<dbReference type="PROSITE" id="PS50011">
    <property type="entry name" value="PROTEIN_KINASE_DOM"/>
    <property type="match status" value="1"/>
</dbReference>
<dbReference type="Gene3D" id="1.10.510.10">
    <property type="entry name" value="Transferase(Phosphotransferase) domain 1"/>
    <property type="match status" value="1"/>
</dbReference>
<dbReference type="PANTHER" id="PTHR43289">
    <property type="entry name" value="MITOGEN-ACTIVATED PROTEIN KINASE KINASE KINASE 20-RELATED"/>
    <property type="match status" value="1"/>
</dbReference>
<evidence type="ECO:0000256" key="4">
    <source>
        <dbReference type="ARBA" id="ARBA00022840"/>
    </source>
</evidence>
<dbReference type="InterPro" id="IPR011009">
    <property type="entry name" value="Kinase-like_dom_sf"/>
</dbReference>
<feature type="region of interest" description="Disordered" evidence="6">
    <location>
        <begin position="304"/>
        <end position="331"/>
    </location>
</feature>
<keyword evidence="3 8" id="KW-0418">Kinase</keyword>
<dbReference type="SUPFAM" id="SSF56112">
    <property type="entry name" value="Protein kinase-like (PK-like)"/>
    <property type="match status" value="1"/>
</dbReference>
<protein>
    <submittedName>
        <fullName evidence="8">Protein kinase</fullName>
    </submittedName>
</protein>
<organism evidence="8 9">
    <name type="scientific">Streptomyces coffeae</name>
    <dbReference type="NCBI Taxonomy" id="621382"/>
    <lineage>
        <taxon>Bacteria</taxon>
        <taxon>Bacillati</taxon>
        <taxon>Actinomycetota</taxon>
        <taxon>Actinomycetes</taxon>
        <taxon>Kitasatosporales</taxon>
        <taxon>Streptomycetaceae</taxon>
        <taxon>Streptomyces</taxon>
    </lineage>
</organism>
<dbReference type="GO" id="GO:0016301">
    <property type="term" value="F:kinase activity"/>
    <property type="evidence" value="ECO:0007669"/>
    <property type="project" value="UniProtKB-KW"/>
</dbReference>
<reference evidence="8 9" key="1">
    <citation type="submission" date="2021-01" db="EMBL/GenBank/DDBJ databases">
        <title>WGS of actinomycetes isolated from Thailand.</title>
        <authorList>
            <person name="Thawai C."/>
        </authorList>
    </citation>
    <scope>NUCLEOTIDE SEQUENCE [LARGE SCALE GENOMIC DNA]</scope>
    <source>
        <strain evidence="8 9">CA1R205</strain>
    </source>
</reference>
<feature type="domain" description="Protein kinase" evidence="7">
    <location>
        <begin position="23"/>
        <end position="271"/>
    </location>
</feature>
<dbReference type="InterPro" id="IPR000719">
    <property type="entry name" value="Prot_kinase_dom"/>
</dbReference>
<dbReference type="RefSeq" id="WP_201881714.1">
    <property type="nucleotide sequence ID" value="NZ_JAERRF010000033.1"/>
</dbReference>
<dbReference type="Gene3D" id="3.30.200.20">
    <property type="entry name" value="Phosphorylase Kinase, domain 1"/>
    <property type="match status" value="1"/>
</dbReference>
<comment type="caution">
    <text evidence="8">The sequence shown here is derived from an EMBL/GenBank/DDBJ whole genome shotgun (WGS) entry which is preliminary data.</text>
</comment>
<keyword evidence="9" id="KW-1185">Reference proteome</keyword>
<evidence type="ECO:0000256" key="6">
    <source>
        <dbReference type="SAM" id="MobiDB-lite"/>
    </source>
</evidence>
<keyword evidence="4 5" id="KW-0067">ATP-binding</keyword>
<dbReference type="PROSITE" id="PS00108">
    <property type="entry name" value="PROTEIN_KINASE_ST"/>
    <property type="match status" value="1"/>
</dbReference>
<dbReference type="SMART" id="SM00220">
    <property type="entry name" value="S_TKc"/>
    <property type="match status" value="1"/>
</dbReference>
<evidence type="ECO:0000256" key="5">
    <source>
        <dbReference type="PROSITE-ProRule" id="PRU10141"/>
    </source>
</evidence>
<dbReference type="InterPro" id="IPR015943">
    <property type="entry name" value="WD40/YVTN_repeat-like_dom_sf"/>
</dbReference>
<keyword evidence="2 5" id="KW-0547">Nucleotide-binding</keyword>
<dbReference type="SUPFAM" id="SSF50998">
    <property type="entry name" value="Quinoprotein alcohol dehydrogenase-like"/>
    <property type="match status" value="2"/>
</dbReference>
<proteinExistence type="predicted"/>
<dbReference type="CDD" id="cd14014">
    <property type="entry name" value="STKc_PknB_like"/>
    <property type="match status" value="1"/>
</dbReference>
<gene>
    <name evidence="8" type="ORF">JK363_35465</name>
</gene>